<dbReference type="Proteomes" id="UP000243579">
    <property type="component" value="Unassembled WGS sequence"/>
</dbReference>
<keyword evidence="1" id="KW-0479">Metal-binding</keyword>
<comment type="caution">
    <text evidence="5">The sequence shown here is derived from an EMBL/GenBank/DDBJ whole genome shotgun (WGS) entry which is preliminary data.</text>
</comment>
<organism evidence="5 6">
    <name type="scientific">Achlya hypogyna</name>
    <name type="common">Oomycete</name>
    <name type="synonym">Protoachlya hypogyna</name>
    <dbReference type="NCBI Taxonomy" id="1202772"/>
    <lineage>
        <taxon>Eukaryota</taxon>
        <taxon>Sar</taxon>
        <taxon>Stramenopiles</taxon>
        <taxon>Oomycota</taxon>
        <taxon>Saprolegniomycetes</taxon>
        <taxon>Saprolegniales</taxon>
        <taxon>Achlyaceae</taxon>
        <taxon>Achlya</taxon>
    </lineage>
</organism>
<feature type="domain" description="C2H2-type" evidence="4">
    <location>
        <begin position="77"/>
        <end position="102"/>
    </location>
</feature>
<evidence type="ECO:0000313" key="6">
    <source>
        <dbReference type="Proteomes" id="UP000243579"/>
    </source>
</evidence>
<dbReference type="PROSITE" id="PS50157">
    <property type="entry name" value="ZINC_FINGER_C2H2_2"/>
    <property type="match status" value="1"/>
</dbReference>
<evidence type="ECO:0000256" key="1">
    <source>
        <dbReference type="PROSITE-ProRule" id="PRU00042"/>
    </source>
</evidence>
<gene>
    <name evidence="5" type="ORF">ACHHYP_20445</name>
</gene>
<keyword evidence="1" id="KW-0862">Zinc</keyword>
<dbReference type="AlphaFoldDB" id="A0A1V9YMA6"/>
<accession>A0A1V9YMA6</accession>
<sequence length="342" mass="37986">MPYIKSQIQASPGILRAFNRKIKSRPTVSHLALADSSGTIDDHVVVPTRKSSLPSAPATTSSTYHQLLRRQRRLRRFYCATCARAFETRELFDRHHAFSFVHELNAKQEATDAALASQPSPKVLRIVHTAPKFFWRLRAEAHVVVAENLAGDLGVWVYTGPAGPALDPVLLSRVLVLETLRGVPLFAKIVHLVEVGFRDVRTQTLGLVFPFEFTSHVARNTVQDDAEFALVFGCFSPSGVDSWLPVGGKEPPGVDVFEREHDKLQDETQELKAMVRNAETEQQRITTTLAQLTPAKFEPEPPPPTLLPVPPTTPPADPSPRSPRRANHVVLPPLERRPSPPQ</sequence>
<evidence type="ECO:0000256" key="3">
    <source>
        <dbReference type="SAM" id="MobiDB-lite"/>
    </source>
</evidence>
<feature type="coiled-coil region" evidence="2">
    <location>
        <begin position="254"/>
        <end position="284"/>
    </location>
</feature>
<dbReference type="InterPro" id="IPR013087">
    <property type="entry name" value="Znf_C2H2_type"/>
</dbReference>
<keyword evidence="6" id="KW-1185">Reference proteome</keyword>
<protein>
    <recommendedName>
        <fullName evidence="4">C2H2-type domain-containing protein</fullName>
    </recommendedName>
</protein>
<name>A0A1V9YMA6_ACHHY</name>
<reference evidence="5 6" key="1">
    <citation type="journal article" date="2014" name="Genome Biol. Evol.">
        <title>The secreted proteins of Achlya hypogyna and Thraustotheca clavata identify the ancestral oomycete secretome and reveal gene acquisitions by horizontal gene transfer.</title>
        <authorList>
            <person name="Misner I."/>
            <person name="Blouin N."/>
            <person name="Leonard G."/>
            <person name="Richards T.A."/>
            <person name="Lane C.E."/>
        </authorList>
    </citation>
    <scope>NUCLEOTIDE SEQUENCE [LARGE SCALE GENOMIC DNA]</scope>
    <source>
        <strain evidence="5 6">ATCC 48635</strain>
    </source>
</reference>
<evidence type="ECO:0000256" key="2">
    <source>
        <dbReference type="SAM" id="Coils"/>
    </source>
</evidence>
<feature type="region of interest" description="Disordered" evidence="3">
    <location>
        <begin position="291"/>
        <end position="342"/>
    </location>
</feature>
<proteinExistence type="predicted"/>
<dbReference type="OrthoDB" id="79804at2759"/>
<evidence type="ECO:0000313" key="5">
    <source>
        <dbReference type="EMBL" id="OQR86827.1"/>
    </source>
</evidence>
<dbReference type="EMBL" id="JNBR01001481">
    <property type="protein sequence ID" value="OQR86827.1"/>
    <property type="molecule type" value="Genomic_DNA"/>
</dbReference>
<dbReference type="GO" id="GO:0008270">
    <property type="term" value="F:zinc ion binding"/>
    <property type="evidence" value="ECO:0007669"/>
    <property type="project" value="UniProtKB-KW"/>
</dbReference>
<keyword evidence="1" id="KW-0863">Zinc-finger</keyword>
<evidence type="ECO:0000259" key="4">
    <source>
        <dbReference type="PROSITE" id="PS50157"/>
    </source>
</evidence>
<keyword evidence="2" id="KW-0175">Coiled coil</keyword>
<feature type="compositionally biased region" description="Pro residues" evidence="3">
    <location>
        <begin position="300"/>
        <end position="321"/>
    </location>
</feature>